<dbReference type="GO" id="GO:0005524">
    <property type="term" value="F:ATP binding"/>
    <property type="evidence" value="ECO:0007669"/>
    <property type="project" value="InterPro"/>
</dbReference>
<dbReference type="AlphaFoldDB" id="A0AAV6HVR6"/>
<dbReference type="EMBL" id="JACTNZ010000013">
    <property type="protein sequence ID" value="KAG5516721.1"/>
    <property type="molecule type" value="Genomic_DNA"/>
</dbReference>
<dbReference type="SUPFAM" id="SSF52540">
    <property type="entry name" value="P-loop containing nucleoside triphosphate hydrolases"/>
    <property type="match status" value="1"/>
</dbReference>
<organism evidence="2 3">
    <name type="scientific">Rhododendron griersonianum</name>
    <dbReference type="NCBI Taxonomy" id="479676"/>
    <lineage>
        <taxon>Eukaryota</taxon>
        <taxon>Viridiplantae</taxon>
        <taxon>Streptophyta</taxon>
        <taxon>Embryophyta</taxon>
        <taxon>Tracheophyta</taxon>
        <taxon>Spermatophyta</taxon>
        <taxon>Magnoliopsida</taxon>
        <taxon>eudicotyledons</taxon>
        <taxon>Gunneridae</taxon>
        <taxon>Pentapetalae</taxon>
        <taxon>asterids</taxon>
        <taxon>Ericales</taxon>
        <taxon>Ericaceae</taxon>
        <taxon>Ericoideae</taxon>
        <taxon>Rhodoreae</taxon>
        <taxon>Rhododendron</taxon>
    </lineage>
</organism>
<dbReference type="Proteomes" id="UP000823749">
    <property type="component" value="Chromosome 13"/>
</dbReference>
<dbReference type="PANTHER" id="PTHR43423">
    <property type="entry name" value="ABC TRANSPORTER I FAMILY MEMBER 17"/>
    <property type="match status" value="1"/>
</dbReference>
<comment type="caution">
    <text evidence="2">The sequence shown here is derived from an EMBL/GenBank/DDBJ whole genome shotgun (WGS) entry which is preliminary data.</text>
</comment>
<evidence type="ECO:0000313" key="3">
    <source>
        <dbReference type="Proteomes" id="UP000823749"/>
    </source>
</evidence>
<protein>
    <recommendedName>
        <fullName evidence="1">ABC transporter domain-containing protein</fullName>
    </recommendedName>
</protein>
<gene>
    <name evidence="2" type="ORF">RHGRI_037456</name>
</gene>
<keyword evidence="3" id="KW-1185">Reference proteome</keyword>
<dbReference type="PANTHER" id="PTHR43423:SF1">
    <property type="entry name" value="ABC TRANSPORTER I FAMILY MEMBER 17"/>
    <property type="match status" value="1"/>
</dbReference>
<name>A0AAV6HVR6_9ERIC</name>
<dbReference type="Pfam" id="PF00005">
    <property type="entry name" value="ABC_tran"/>
    <property type="match status" value="1"/>
</dbReference>
<dbReference type="InterPro" id="IPR027417">
    <property type="entry name" value="P-loop_NTPase"/>
</dbReference>
<reference evidence="2 3" key="1">
    <citation type="submission" date="2020-08" db="EMBL/GenBank/DDBJ databases">
        <title>Plant Genome Project.</title>
        <authorList>
            <person name="Zhang R.-G."/>
        </authorList>
    </citation>
    <scope>NUCLEOTIDE SEQUENCE [LARGE SCALE GENOMIC DNA]</scope>
    <source>
        <strain evidence="2">WSP0</strain>
        <tissue evidence="2">Leaf</tissue>
    </source>
</reference>
<dbReference type="GO" id="GO:0016887">
    <property type="term" value="F:ATP hydrolysis activity"/>
    <property type="evidence" value="ECO:0007669"/>
    <property type="project" value="InterPro"/>
</dbReference>
<proteinExistence type="predicted"/>
<dbReference type="Gene3D" id="3.40.50.300">
    <property type="entry name" value="P-loop containing nucleotide triphosphate hydrolases"/>
    <property type="match status" value="1"/>
</dbReference>
<feature type="domain" description="ABC transporter" evidence="1">
    <location>
        <begin position="31"/>
        <end position="68"/>
    </location>
</feature>
<evidence type="ECO:0000313" key="2">
    <source>
        <dbReference type="EMBL" id="KAG5516721.1"/>
    </source>
</evidence>
<evidence type="ECO:0000259" key="1">
    <source>
        <dbReference type="Pfam" id="PF00005"/>
    </source>
</evidence>
<dbReference type="InterPro" id="IPR003439">
    <property type="entry name" value="ABC_transporter-like_ATP-bd"/>
</dbReference>
<accession>A0AAV6HVR6</accession>
<sequence length="78" mass="8741">MEAREGEPEPKFSIHDLTTEKVISESGRPILKGINGEIPKLIVVGIIGPSGSGKSTLLRALNRHWEPPPHTVFFFFFW</sequence>